<keyword evidence="3" id="KW-1185">Reference proteome</keyword>
<evidence type="ECO:0000256" key="1">
    <source>
        <dbReference type="SAM" id="Phobius"/>
    </source>
</evidence>
<keyword evidence="1" id="KW-0812">Transmembrane</keyword>
<evidence type="ECO:0000313" key="3">
    <source>
        <dbReference type="Proteomes" id="UP000270530"/>
    </source>
</evidence>
<dbReference type="AlphaFoldDB" id="A0A2Z6E3N0"/>
<proteinExistence type="predicted"/>
<dbReference type="OrthoDB" id="5957970at2"/>
<protein>
    <submittedName>
        <fullName evidence="2">Uncharacterized protein</fullName>
    </submittedName>
</protein>
<dbReference type="EMBL" id="AP018560">
    <property type="protein sequence ID" value="BBD79522.1"/>
    <property type="molecule type" value="Genomic_DNA"/>
</dbReference>
<keyword evidence="1" id="KW-1133">Transmembrane helix</keyword>
<name>A0A2Z6E3N0_9GAMM</name>
<keyword evidence="1" id="KW-0472">Membrane</keyword>
<dbReference type="Proteomes" id="UP000270530">
    <property type="component" value="Chromosome"/>
</dbReference>
<evidence type="ECO:0000313" key="2">
    <source>
        <dbReference type="EMBL" id="BBD79522.1"/>
    </source>
</evidence>
<accession>A0A2Z6E3N0</accession>
<dbReference type="KEGG" id="rbd:ALSL_0857"/>
<organism evidence="2 3">
    <name type="scientific">Aerosticca soli</name>
    <dbReference type="NCBI Taxonomy" id="2010829"/>
    <lineage>
        <taxon>Bacteria</taxon>
        <taxon>Pseudomonadati</taxon>
        <taxon>Pseudomonadota</taxon>
        <taxon>Gammaproteobacteria</taxon>
        <taxon>Lysobacterales</taxon>
        <taxon>Rhodanobacteraceae</taxon>
        <taxon>Aerosticca</taxon>
    </lineage>
</organism>
<reference evidence="3" key="2">
    <citation type="submission" date="2018-06" db="EMBL/GenBank/DDBJ databases">
        <title>Genome sequence of Rhodanobacteraceae bacterium strain Dysh456.</title>
        <authorList>
            <person name="Fukui M."/>
        </authorList>
    </citation>
    <scope>NUCLEOTIDE SEQUENCE [LARGE SCALE GENOMIC DNA]</scope>
    <source>
        <strain evidence="3">Dysh456</strain>
    </source>
</reference>
<reference evidence="3" key="1">
    <citation type="submission" date="2018-04" db="EMBL/GenBank/DDBJ databases">
        <authorList>
            <person name="Watanabe M."/>
            <person name="Kojima H."/>
        </authorList>
    </citation>
    <scope>NUCLEOTIDE SEQUENCE [LARGE SCALE GENOMIC DNA]</scope>
    <source>
        <strain evidence="3">Dysh456</strain>
    </source>
</reference>
<dbReference type="RefSeq" id="WP_126536743.1">
    <property type="nucleotide sequence ID" value="NZ_AP018560.1"/>
</dbReference>
<gene>
    <name evidence="2" type="ORF">ALSL_0857</name>
</gene>
<sequence>MTRTHLIAIGGAVLMNVVGLAALRSAPRMELIAPARATLAVVELAPVMVRPSAADLAAALAGESTPATAVSVAPLWPAQTSRNVLQLLGHQLAMPYDAFGSRFLRVDGRD</sequence>
<feature type="transmembrane region" description="Helical" evidence="1">
    <location>
        <begin position="6"/>
        <end position="23"/>
    </location>
</feature>